<dbReference type="GO" id="GO:0016787">
    <property type="term" value="F:hydrolase activity"/>
    <property type="evidence" value="ECO:0007669"/>
    <property type="project" value="UniProtKB-KW"/>
</dbReference>
<dbReference type="PANTHER" id="PTHR22930">
    <property type="match status" value="1"/>
</dbReference>
<reference evidence="9 10" key="1">
    <citation type="submission" date="2014-04" db="EMBL/GenBank/DDBJ databases">
        <authorList>
            <consortium name="DOE Joint Genome Institute"/>
            <person name="Kuo A."/>
            <person name="Kohler A."/>
            <person name="Costa M.D."/>
            <person name="Nagy L.G."/>
            <person name="Floudas D."/>
            <person name="Copeland A."/>
            <person name="Barry K.W."/>
            <person name="Cichocki N."/>
            <person name="Veneault-Fourrey C."/>
            <person name="LaButti K."/>
            <person name="Lindquist E.A."/>
            <person name="Lipzen A."/>
            <person name="Lundell T."/>
            <person name="Morin E."/>
            <person name="Murat C."/>
            <person name="Sun H."/>
            <person name="Tunlid A."/>
            <person name="Henrissat B."/>
            <person name="Grigoriev I.V."/>
            <person name="Hibbett D.S."/>
            <person name="Martin F."/>
            <person name="Nordberg H.P."/>
            <person name="Cantor M.N."/>
            <person name="Hua S.X."/>
        </authorList>
    </citation>
    <scope>NUCLEOTIDE SEQUENCE [LARGE SCALE GENOMIC DNA]</scope>
    <source>
        <strain evidence="9 10">441</strain>
    </source>
</reference>
<evidence type="ECO:0000313" key="10">
    <source>
        <dbReference type="Proteomes" id="UP000054018"/>
    </source>
</evidence>
<dbReference type="EMBL" id="KN834309">
    <property type="protein sequence ID" value="KIK11077.1"/>
    <property type="molecule type" value="Genomic_DNA"/>
</dbReference>
<evidence type="ECO:0000259" key="8">
    <source>
        <dbReference type="Pfam" id="PF13359"/>
    </source>
</evidence>
<comment type="subcellular location">
    <subcellularLocation>
        <location evidence="2">Nucleus</location>
    </subcellularLocation>
</comment>
<evidence type="ECO:0000256" key="1">
    <source>
        <dbReference type="ARBA" id="ARBA00001968"/>
    </source>
</evidence>
<evidence type="ECO:0000256" key="3">
    <source>
        <dbReference type="ARBA" id="ARBA00006958"/>
    </source>
</evidence>
<comment type="similarity">
    <text evidence="3">Belongs to the HARBI1 family.</text>
</comment>
<dbReference type="HOGENOM" id="CLU_018552_1_2_1"/>
<dbReference type="Pfam" id="PF13359">
    <property type="entry name" value="DDE_Tnp_4"/>
    <property type="match status" value="1"/>
</dbReference>
<dbReference type="InterPro" id="IPR027806">
    <property type="entry name" value="HARBI1_dom"/>
</dbReference>
<dbReference type="OrthoDB" id="2641813at2759"/>
<dbReference type="InterPro" id="IPR045249">
    <property type="entry name" value="HARBI1-like"/>
</dbReference>
<organism evidence="9 10">
    <name type="scientific">Pisolithus microcarpus 441</name>
    <dbReference type="NCBI Taxonomy" id="765257"/>
    <lineage>
        <taxon>Eukaryota</taxon>
        <taxon>Fungi</taxon>
        <taxon>Dikarya</taxon>
        <taxon>Basidiomycota</taxon>
        <taxon>Agaricomycotina</taxon>
        <taxon>Agaricomycetes</taxon>
        <taxon>Agaricomycetidae</taxon>
        <taxon>Boletales</taxon>
        <taxon>Sclerodermatineae</taxon>
        <taxon>Pisolithaceae</taxon>
        <taxon>Pisolithus</taxon>
    </lineage>
</organism>
<evidence type="ECO:0000256" key="7">
    <source>
        <dbReference type="ARBA" id="ARBA00023242"/>
    </source>
</evidence>
<keyword evidence="6" id="KW-0378">Hydrolase</keyword>
<sequence length="260" mass="29956">MDKFEQHPIFHNNSNNPQLPVPIQLAIFLNAAGHYGNAATSQDMAEWAGVSVGTVHNCYKQVMVAILHHHDEVIHFNPENPEDRREKEMAKRYVEERTCPQWRGGYLCVDGTPFNLYQKPGLHGEGFFDRKSNYSLSNQVIIFPHNLQIVDYVIGVPGSLHDASAFQHTQCAQPPERFFDDNEWLWADSAYGCQKWCIVPYKRPASGHLTRTQKTFNYHLSKVCKVPFIWHILTCHGKIHVQSEHFYGSLKGHFQSLREL</sequence>
<keyword evidence="5" id="KW-0479">Metal-binding</keyword>
<accession>A0A0C9YL93</accession>
<evidence type="ECO:0000313" key="9">
    <source>
        <dbReference type="EMBL" id="KIK11077.1"/>
    </source>
</evidence>
<gene>
    <name evidence="9" type="ORF">PISMIDRAFT_123352</name>
</gene>
<keyword evidence="7" id="KW-0539">Nucleus</keyword>
<comment type="cofactor">
    <cofactor evidence="1">
        <name>a divalent metal cation</name>
        <dbReference type="ChEBI" id="CHEBI:60240"/>
    </cofactor>
</comment>
<evidence type="ECO:0000256" key="2">
    <source>
        <dbReference type="ARBA" id="ARBA00004123"/>
    </source>
</evidence>
<keyword evidence="4" id="KW-0540">Nuclease</keyword>
<reference evidence="10" key="2">
    <citation type="submission" date="2015-01" db="EMBL/GenBank/DDBJ databases">
        <title>Evolutionary Origins and Diversification of the Mycorrhizal Mutualists.</title>
        <authorList>
            <consortium name="DOE Joint Genome Institute"/>
            <consortium name="Mycorrhizal Genomics Consortium"/>
            <person name="Kohler A."/>
            <person name="Kuo A."/>
            <person name="Nagy L.G."/>
            <person name="Floudas D."/>
            <person name="Copeland A."/>
            <person name="Barry K.W."/>
            <person name="Cichocki N."/>
            <person name="Veneault-Fourrey C."/>
            <person name="LaButti K."/>
            <person name="Lindquist E.A."/>
            <person name="Lipzen A."/>
            <person name="Lundell T."/>
            <person name="Morin E."/>
            <person name="Murat C."/>
            <person name="Riley R."/>
            <person name="Ohm R."/>
            <person name="Sun H."/>
            <person name="Tunlid A."/>
            <person name="Henrissat B."/>
            <person name="Grigoriev I.V."/>
            <person name="Hibbett D.S."/>
            <person name="Martin F."/>
        </authorList>
    </citation>
    <scope>NUCLEOTIDE SEQUENCE [LARGE SCALE GENOMIC DNA]</scope>
    <source>
        <strain evidence="10">441</strain>
    </source>
</reference>
<name>A0A0C9YL93_9AGAM</name>
<evidence type="ECO:0000256" key="4">
    <source>
        <dbReference type="ARBA" id="ARBA00022722"/>
    </source>
</evidence>
<protein>
    <recommendedName>
        <fullName evidence="8">DDE Tnp4 domain-containing protein</fullName>
    </recommendedName>
</protein>
<keyword evidence="10" id="KW-1185">Reference proteome</keyword>
<feature type="domain" description="DDE Tnp4" evidence="8">
    <location>
        <begin position="109"/>
        <end position="224"/>
    </location>
</feature>
<proteinExistence type="inferred from homology"/>
<evidence type="ECO:0000256" key="6">
    <source>
        <dbReference type="ARBA" id="ARBA00022801"/>
    </source>
</evidence>
<evidence type="ECO:0000256" key="5">
    <source>
        <dbReference type="ARBA" id="ARBA00022723"/>
    </source>
</evidence>
<dbReference type="GO" id="GO:0004518">
    <property type="term" value="F:nuclease activity"/>
    <property type="evidence" value="ECO:0007669"/>
    <property type="project" value="UniProtKB-KW"/>
</dbReference>
<dbReference type="Proteomes" id="UP000054018">
    <property type="component" value="Unassembled WGS sequence"/>
</dbReference>
<dbReference type="PANTHER" id="PTHR22930:SF85">
    <property type="entry name" value="GH03217P-RELATED"/>
    <property type="match status" value="1"/>
</dbReference>
<dbReference type="GO" id="GO:0005634">
    <property type="term" value="C:nucleus"/>
    <property type="evidence" value="ECO:0007669"/>
    <property type="project" value="UniProtKB-SubCell"/>
</dbReference>
<dbReference type="GO" id="GO:0046872">
    <property type="term" value="F:metal ion binding"/>
    <property type="evidence" value="ECO:0007669"/>
    <property type="project" value="UniProtKB-KW"/>
</dbReference>
<dbReference type="AlphaFoldDB" id="A0A0C9YL93"/>